<evidence type="ECO:0000256" key="6">
    <source>
        <dbReference type="ARBA" id="ARBA00022679"/>
    </source>
</evidence>
<feature type="compositionally biased region" description="Basic residues" evidence="17">
    <location>
        <begin position="378"/>
        <end position="394"/>
    </location>
</feature>
<keyword evidence="4 16" id="KW-0132">Cell division</keyword>
<evidence type="ECO:0000256" key="9">
    <source>
        <dbReference type="ARBA" id="ARBA00022984"/>
    </source>
</evidence>
<feature type="transmembrane region" description="Helical" evidence="16">
    <location>
        <begin position="169"/>
        <end position="186"/>
    </location>
</feature>
<dbReference type="InterPro" id="IPR018365">
    <property type="entry name" value="Cell_cycle_FtsW-rel_CS"/>
</dbReference>
<dbReference type="GO" id="GO:0032153">
    <property type="term" value="C:cell division site"/>
    <property type="evidence" value="ECO:0007669"/>
    <property type="project" value="UniProtKB-UniRule"/>
</dbReference>
<evidence type="ECO:0000256" key="4">
    <source>
        <dbReference type="ARBA" id="ARBA00022618"/>
    </source>
</evidence>
<feature type="transmembrane region" description="Helical" evidence="16">
    <location>
        <begin position="80"/>
        <end position="98"/>
    </location>
</feature>
<keyword evidence="3 16" id="KW-1003">Cell membrane</keyword>
<accession>B8KR52</accession>
<dbReference type="NCBIfam" id="TIGR02614">
    <property type="entry name" value="ftsW"/>
    <property type="match status" value="1"/>
</dbReference>
<keyword evidence="10 16" id="KW-1133">Transmembrane helix</keyword>
<feature type="region of interest" description="Disordered" evidence="17">
    <location>
        <begin position="373"/>
        <end position="394"/>
    </location>
</feature>
<dbReference type="STRING" id="565045.NOR51B_2069"/>
<dbReference type="GO" id="GO:0005886">
    <property type="term" value="C:plasma membrane"/>
    <property type="evidence" value="ECO:0007669"/>
    <property type="project" value="UniProtKB-SubCell"/>
</dbReference>
<dbReference type="GO" id="GO:0015648">
    <property type="term" value="F:lipid-linked peptidoglycan transporter activity"/>
    <property type="evidence" value="ECO:0007669"/>
    <property type="project" value="TreeGrafter"/>
</dbReference>
<evidence type="ECO:0000256" key="10">
    <source>
        <dbReference type="ARBA" id="ARBA00022989"/>
    </source>
</evidence>
<evidence type="ECO:0000313" key="18">
    <source>
        <dbReference type="EMBL" id="EED36121.1"/>
    </source>
</evidence>
<protein>
    <recommendedName>
        <fullName evidence="16">Probable peptidoglycan glycosyltransferase FtsW</fullName>
        <shortName evidence="16">PGT</shortName>
        <ecNumber evidence="16">2.4.99.28</ecNumber>
    </recommendedName>
    <alternativeName>
        <fullName evidence="16">Cell division protein FtsW</fullName>
    </alternativeName>
    <alternativeName>
        <fullName evidence="16">Cell wall polymerase</fullName>
    </alternativeName>
    <alternativeName>
        <fullName evidence="16">Peptidoglycan polymerase</fullName>
        <shortName evidence="16">PG polymerase</shortName>
    </alternativeName>
</protein>
<keyword evidence="9 16" id="KW-0573">Peptidoglycan synthesis</keyword>
<dbReference type="InterPro" id="IPR001182">
    <property type="entry name" value="FtsW/RodA"/>
</dbReference>
<dbReference type="GO" id="GO:0043093">
    <property type="term" value="P:FtsZ-dependent cytokinesis"/>
    <property type="evidence" value="ECO:0007669"/>
    <property type="project" value="UniProtKB-UniRule"/>
</dbReference>
<keyword evidence="19" id="KW-1185">Reference proteome</keyword>
<comment type="subcellular location">
    <subcellularLocation>
        <location evidence="16">Cell inner membrane</location>
        <topology evidence="16">Multi-pass membrane protein</topology>
    </subcellularLocation>
    <subcellularLocation>
        <location evidence="1">Cell membrane</location>
        <topology evidence="1">Multi-pass membrane protein</topology>
    </subcellularLocation>
    <text evidence="16">Localizes to the division septum.</text>
</comment>
<dbReference type="RefSeq" id="WP_009020865.1">
    <property type="nucleotide sequence ID" value="NZ_DS999411.1"/>
</dbReference>
<dbReference type="UniPathway" id="UPA00219"/>
<comment type="catalytic activity">
    <reaction evidence="15 16">
        <text>[GlcNAc-(1-&gt;4)-Mur2Ac(oyl-L-Ala-gamma-D-Glu-L-Lys-D-Ala-D-Ala)](n)-di-trans,octa-cis-undecaprenyl diphosphate + beta-D-GlcNAc-(1-&gt;4)-Mur2Ac(oyl-L-Ala-gamma-D-Glu-L-Lys-D-Ala-D-Ala)-di-trans,octa-cis-undecaprenyl diphosphate = [GlcNAc-(1-&gt;4)-Mur2Ac(oyl-L-Ala-gamma-D-Glu-L-Lys-D-Ala-D-Ala)](n+1)-di-trans,octa-cis-undecaprenyl diphosphate + di-trans,octa-cis-undecaprenyl diphosphate + H(+)</text>
        <dbReference type="Rhea" id="RHEA:23708"/>
        <dbReference type="Rhea" id="RHEA-COMP:9602"/>
        <dbReference type="Rhea" id="RHEA-COMP:9603"/>
        <dbReference type="ChEBI" id="CHEBI:15378"/>
        <dbReference type="ChEBI" id="CHEBI:58405"/>
        <dbReference type="ChEBI" id="CHEBI:60033"/>
        <dbReference type="ChEBI" id="CHEBI:78435"/>
        <dbReference type="EC" id="2.4.99.28"/>
    </reaction>
</comment>
<dbReference type="HOGENOM" id="CLU_029243_1_1_6"/>
<evidence type="ECO:0000256" key="14">
    <source>
        <dbReference type="ARBA" id="ARBA00038053"/>
    </source>
</evidence>
<dbReference type="PANTHER" id="PTHR30474">
    <property type="entry name" value="CELL CYCLE PROTEIN"/>
    <property type="match status" value="1"/>
</dbReference>
<comment type="pathway">
    <text evidence="2 16">Cell wall biogenesis; peptidoglycan biosynthesis.</text>
</comment>
<reference evidence="19" key="1">
    <citation type="journal article" date="2013" name="BMC Microbiol.">
        <title>Taxonomy and evolution of bacteriochlorophyll a-containing members of the OM60/NOR5 clade of marine gammaproteobacteria: description of Luminiphilus syltensis gen. nov., sp. nov., reclassification of Haliea rubra as Pseudohaliea rubra gen. nov., comb. nov., and emendation of Chromatocurvus halotolerans.</title>
        <authorList>
            <person name="Spring S."/>
            <person name="Riedel T."/>
            <person name="Sproer C."/>
            <person name="Yan S."/>
            <person name="Harder J."/>
            <person name="Fuchs B.M."/>
        </authorList>
    </citation>
    <scope>NUCLEOTIDE SEQUENCE [LARGE SCALE GENOMIC DNA]</scope>
    <source>
        <strain evidence="19">NOR51-B</strain>
    </source>
</reference>
<dbReference type="OrthoDB" id="9768187at2"/>
<feature type="transmembrane region" description="Helical" evidence="16">
    <location>
        <begin position="146"/>
        <end position="163"/>
    </location>
</feature>
<dbReference type="EMBL" id="DS999411">
    <property type="protein sequence ID" value="EED36121.1"/>
    <property type="molecule type" value="Genomic_DNA"/>
</dbReference>
<feature type="transmembrane region" description="Helical" evidence="16">
    <location>
        <begin position="277"/>
        <end position="296"/>
    </location>
</feature>
<dbReference type="PANTHER" id="PTHR30474:SF2">
    <property type="entry name" value="PEPTIDOGLYCAN GLYCOSYLTRANSFERASE FTSW-RELATED"/>
    <property type="match status" value="1"/>
</dbReference>
<feature type="transmembrane region" description="Helical" evidence="16">
    <location>
        <begin position="191"/>
        <end position="211"/>
    </location>
</feature>
<evidence type="ECO:0000256" key="3">
    <source>
        <dbReference type="ARBA" id="ARBA00022475"/>
    </source>
</evidence>
<evidence type="ECO:0000256" key="1">
    <source>
        <dbReference type="ARBA" id="ARBA00004651"/>
    </source>
</evidence>
<feature type="transmembrane region" description="Helical" evidence="16">
    <location>
        <begin position="49"/>
        <end position="68"/>
    </location>
</feature>
<dbReference type="GO" id="GO:0008360">
    <property type="term" value="P:regulation of cell shape"/>
    <property type="evidence" value="ECO:0007669"/>
    <property type="project" value="UniProtKB-KW"/>
</dbReference>
<comment type="similarity">
    <text evidence="14 16">Belongs to the SEDS family. FtsW subfamily.</text>
</comment>
<dbReference type="GO" id="GO:0009252">
    <property type="term" value="P:peptidoglycan biosynthetic process"/>
    <property type="evidence" value="ECO:0007669"/>
    <property type="project" value="UniProtKB-UniRule"/>
</dbReference>
<sequence>MNAITFSPARPDPLLSGLAITLIAVGLVAISSASIEYGDHYFDNPWHHTIRHSIYLVLAVAAAGVAYMVPTTFWQRTSPWWLLLGFALLILVLLPGIGRNVNGSQRWLPIGPLTVQPSEVAKFAVVLYLAGFLVRHQATVRSHWEGLAKPVGILAMVALLLLLEPDFGATVITTGTVFGMLFLAGARLIYVLGLVGVAVGALVVMVVSAPYRLQRLTAYTDPWADPYGSGFQLIQSLIAYGRGEWWGVGLGNSIQKLFYLPEAHTDFVFSIWAEETGLVGSTLVILVYALLVGRILHIGYTSIRLDDAFAAYVCYGIGLIFAGQAFVNMGVSSGLLPTKGLTLPLISYGGSSLIISCVMLAIVLRIEHNNRLSGGQSGKKRRAGSRRAAGRARA</sequence>
<name>B8KR52_9GAMM</name>
<organism evidence="18 19">
    <name type="scientific">Luminiphilus syltensis NOR5-1B</name>
    <dbReference type="NCBI Taxonomy" id="565045"/>
    <lineage>
        <taxon>Bacteria</taxon>
        <taxon>Pseudomonadati</taxon>
        <taxon>Pseudomonadota</taxon>
        <taxon>Gammaproteobacteria</taxon>
        <taxon>Cellvibrionales</taxon>
        <taxon>Halieaceae</taxon>
        <taxon>Luminiphilus</taxon>
    </lineage>
</organism>
<feature type="transmembrane region" description="Helical" evidence="16">
    <location>
        <begin position="118"/>
        <end position="134"/>
    </location>
</feature>
<evidence type="ECO:0000256" key="13">
    <source>
        <dbReference type="ARBA" id="ARBA00023316"/>
    </source>
</evidence>
<evidence type="ECO:0000256" key="11">
    <source>
        <dbReference type="ARBA" id="ARBA00023136"/>
    </source>
</evidence>
<keyword evidence="16" id="KW-0997">Cell inner membrane</keyword>
<gene>
    <name evidence="16 18" type="primary">ftsW</name>
    <name evidence="18" type="ORF">NOR51B_2069</name>
</gene>
<evidence type="ECO:0000256" key="16">
    <source>
        <dbReference type="HAMAP-Rule" id="MF_00913"/>
    </source>
</evidence>
<evidence type="ECO:0000256" key="8">
    <source>
        <dbReference type="ARBA" id="ARBA00022960"/>
    </source>
</evidence>
<comment type="function">
    <text evidence="16">Peptidoglycan polymerase that is essential for cell division.</text>
</comment>
<dbReference type="InterPro" id="IPR013437">
    <property type="entry name" value="FtsW"/>
</dbReference>
<dbReference type="Proteomes" id="UP000004699">
    <property type="component" value="Unassembled WGS sequence"/>
</dbReference>
<dbReference type="HAMAP" id="MF_00913">
    <property type="entry name" value="PGT_FtsW_proteobact"/>
    <property type="match status" value="1"/>
</dbReference>
<dbReference type="eggNOG" id="COG0772">
    <property type="taxonomic scope" value="Bacteria"/>
</dbReference>
<evidence type="ECO:0000256" key="7">
    <source>
        <dbReference type="ARBA" id="ARBA00022692"/>
    </source>
</evidence>
<evidence type="ECO:0000256" key="15">
    <source>
        <dbReference type="ARBA" id="ARBA00049902"/>
    </source>
</evidence>
<dbReference type="Pfam" id="PF01098">
    <property type="entry name" value="FTSW_RODA_SPOVE"/>
    <property type="match status" value="1"/>
</dbReference>
<evidence type="ECO:0000256" key="17">
    <source>
        <dbReference type="SAM" id="MobiDB-lite"/>
    </source>
</evidence>
<evidence type="ECO:0000256" key="5">
    <source>
        <dbReference type="ARBA" id="ARBA00022676"/>
    </source>
</evidence>
<proteinExistence type="inferred from homology"/>
<keyword evidence="7 16" id="KW-0812">Transmembrane</keyword>
<dbReference type="GO" id="GO:0071555">
    <property type="term" value="P:cell wall organization"/>
    <property type="evidence" value="ECO:0007669"/>
    <property type="project" value="UniProtKB-KW"/>
</dbReference>
<keyword evidence="13 16" id="KW-0961">Cell wall biogenesis/degradation</keyword>
<dbReference type="PROSITE" id="PS00428">
    <property type="entry name" value="FTSW_RODA_SPOVE"/>
    <property type="match status" value="1"/>
</dbReference>
<feature type="transmembrane region" description="Helical" evidence="16">
    <location>
        <begin position="346"/>
        <end position="364"/>
    </location>
</feature>
<evidence type="ECO:0000256" key="2">
    <source>
        <dbReference type="ARBA" id="ARBA00004752"/>
    </source>
</evidence>
<keyword evidence="5 16" id="KW-0328">Glycosyltransferase</keyword>
<evidence type="ECO:0000313" key="19">
    <source>
        <dbReference type="Proteomes" id="UP000004699"/>
    </source>
</evidence>
<dbReference type="AlphaFoldDB" id="B8KR52"/>
<dbReference type="GO" id="GO:0008955">
    <property type="term" value="F:peptidoglycan glycosyltransferase activity"/>
    <property type="evidence" value="ECO:0007669"/>
    <property type="project" value="UniProtKB-UniRule"/>
</dbReference>
<evidence type="ECO:0000256" key="12">
    <source>
        <dbReference type="ARBA" id="ARBA00023306"/>
    </source>
</evidence>
<keyword evidence="6 16" id="KW-0808">Transferase</keyword>
<feature type="transmembrane region" description="Helical" evidence="16">
    <location>
        <begin position="308"/>
        <end position="326"/>
    </location>
</feature>
<keyword evidence="8 16" id="KW-0133">Cell shape</keyword>
<dbReference type="EC" id="2.4.99.28" evidence="16"/>
<keyword evidence="11 16" id="KW-0472">Membrane</keyword>
<keyword evidence="12 16" id="KW-0131">Cell cycle</keyword>